<comment type="function">
    <text evidence="3">Transcription activator.</text>
</comment>
<comment type="caution">
    <text evidence="6">The sequence shown here is derived from an EMBL/GenBank/DDBJ whole genome shotgun (WGS) entry which is preliminary data.</text>
</comment>
<evidence type="ECO:0000259" key="5">
    <source>
        <dbReference type="PROSITE" id="PS51667"/>
    </source>
</evidence>
<dbReference type="PANTHER" id="PTHR31602">
    <property type="entry name" value="GROWTH-REGULATING FACTOR 5"/>
    <property type="match status" value="1"/>
</dbReference>
<feature type="compositionally biased region" description="Polar residues" evidence="4">
    <location>
        <begin position="112"/>
        <end position="134"/>
    </location>
</feature>
<dbReference type="InterPro" id="IPR014977">
    <property type="entry name" value="WRC_dom"/>
</dbReference>
<reference evidence="7" key="1">
    <citation type="journal article" date="2016" name="Nature">
        <title>The genome of the seagrass Zostera marina reveals angiosperm adaptation to the sea.</title>
        <authorList>
            <person name="Olsen J.L."/>
            <person name="Rouze P."/>
            <person name="Verhelst B."/>
            <person name="Lin Y.-C."/>
            <person name="Bayer T."/>
            <person name="Collen J."/>
            <person name="Dattolo E."/>
            <person name="De Paoli E."/>
            <person name="Dittami S."/>
            <person name="Maumus F."/>
            <person name="Michel G."/>
            <person name="Kersting A."/>
            <person name="Lauritano C."/>
            <person name="Lohaus R."/>
            <person name="Toepel M."/>
            <person name="Tonon T."/>
            <person name="Vanneste K."/>
            <person name="Amirebrahimi M."/>
            <person name="Brakel J."/>
            <person name="Bostroem C."/>
            <person name="Chovatia M."/>
            <person name="Grimwood J."/>
            <person name="Jenkins J.W."/>
            <person name="Jueterbock A."/>
            <person name="Mraz A."/>
            <person name="Stam W.T."/>
            <person name="Tice H."/>
            <person name="Bornberg-Bauer E."/>
            <person name="Green P.J."/>
            <person name="Pearson G.A."/>
            <person name="Procaccini G."/>
            <person name="Duarte C.M."/>
            <person name="Schmutz J."/>
            <person name="Reusch T.B.H."/>
            <person name="Van de Peer Y."/>
        </authorList>
    </citation>
    <scope>NUCLEOTIDE SEQUENCE [LARGE SCALE GENOMIC DNA]</scope>
    <source>
        <strain evidence="7">cv. Finnish</strain>
    </source>
</reference>
<name>A0A0K9P666_ZOSMR</name>
<dbReference type="GO" id="GO:0006351">
    <property type="term" value="P:DNA-templated transcription"/>
    <property type="evidence" value="ECO:0007669"/>
    <property type="project" value="UniProtKB-UniRule"/>
</dbReference>
<dbReference type="InterPro" id="IPR031137">
    <property type="entry name" value="GRF"/>
</dbReference>
<evidence type="ECO:0000256" key="4">
    <source>
        <dbReference type="SAM" id="MobiDB-lite"/>
    </source>
</evidence>
<keyword evidence="3" id="KW-0010">Activator</keyword>
<gene>
    <name evidence="6" type="ORF">ZOSMA_363G00030</name>
</gene>
<keyword evidence="3" id="KW-0804">Transcription</keyword>
<dbReference type="PANTHER" id="PTHR31602:SF114">
    <property type="entry name" value="GROWTH-REGULATING FACTOR"/>
    <property type="match status" value="1"/>
</dbReference>
<dbReference type="GO" id="GO:0005524">
    <property type="term" value="F:ATP binding"/>
    <property type="evidence" value="ECO:0007669"/>
    <property type="project" value="UniProtKB-UniRule"/>
</dbReference>
<proteinExistence type="inferred from homology"/>
<feature type="domain" description="WRC" evidence="5">
    <location>
        <begin position="36"/>
        <end position="82"/>
    </location>
</feature>
<comment type="domain">
    <text evidence="3">The QLQ domain and WRC domain may be involved in protein-protein interaction and DNA-binding, respectively.</text>
</comment>
<keyword evidence="7" id="KW-1185">Reference proteome</keyword>
<sequence length="134" mass="15218">MEGFSFWKSNQAVIHDIFNRVPVPYSHRRVIADRNDPEPGRCRRTDGRKWRCARSCLPHSKYCERHINRSATKPYTQPSNTTTSVDHPDVAPIELPVNPTNDPLKTPHKDLASSSVNLNDTNVEDSNSSNNHLS</sequence>
<dbReference type="GO" id="GO:0005634">
    <property type="term" value="C:nucleus"/>
    <property type="evidence" value="ECO:0007669"/>
    <property type="project" value="UniProtKB-SubCell"/>
</dbReference>
<dbReference type="GO" id="GO:0032502">
    <property type="term" value="P:developmental process"/>
    <property type="evidence" value="ECO:0007669"/>
    <property type="project" value="InterPro"/>
</dbReference>
<keyword evidence="3" id="KW-0805">Transcription regulation</keyword>
<organism evidence="6 7">
    <name type="scientific">Zostera marina</name>
    <name type="common">Eelgrass</name>
    <dbReference type="NCBI Taxonomy" id="29655"/>
    <lineage>
        <taxon>Eukaryota</taxon>
        <taxon>Viridiplantae</taxon>
        <taxon>Streptophyta</taxon>
        <taxon>Embryophyta</taxon>
        <taxon>Tracheophyta</taxon>
        <taxon>Spermatophyta</taxon>
        <taxon>Magnoliopsida</taxon>
        <taxon>Liliopsida</taxon>
        <taxon>Zosteraceae</taxon>
        <taxon>Zostera</taxon>
    </lineage>
</organism>
<comment type="similarity">
    <text evidence="3">Belongs to the GRF family.</text>
</comment>
<evidence type="ECO:0000256" key="3">
    <source>
        <dbReference type="RuleBase" id="RU367127"/>
    </source>
</evidence>
<dbReference type="Proteomes" id="UP000036987">
    <property type="component" value="Unassembled WGS sequence"/>
</dbReference>
<dbReference type="AlphaFoldDB" id="A0A0K9P666"/>
<accession>A0A0K9P666</accession>
<evidence type="ECO:0000313" key="6">
    <source>
        <dbReference type="EMBL" id="KMZ64513.1"/>
    </source>
</evidence>
<comment type="caution">
    <text evidence="2">Lacks conserved residue(s) required for the propagation of feature annotation.</text>
</comment>
<dbReference type="EMBL" id="LFYR01001135">
    <property type="protein sequence ID" value="KMZ64513.1"/>
    <property type="molecule type" value="Genomic_DNA"/>
</dbReference>
<evidence type="ECO:0000256" key="2">
    <source>
        <dbReference type="PROSITE-ProRule" id="PRU01002"/>
    </source>
</evidence>
<evidence type="ECO:0000313" key="7">
    <source>
        <dbReference type="Proteomes" id="UP000036987"/>
    </source>
</evidence>
<dbReference type="PROSITE" id="PS51667">
    <property type="entry name" value="WRC"/>
    <property type="match status" value="1"/>
</dbReference>
<protein>
    <recommendedName>
        <fullName evidence="3">Growth-regulating factor</fullName>
    </recommendedName>
</protein>
<keyword evidence="1 3" id="KW-0539">Nucleus</keyword>
<dbReference type="Pfam" id="PF08879">
    <property type="entry name" value="WRC"/>
    <property type="match status" value="1"/>
</dbReference>
<evidence type="ECO:0000256" key="1">
    <source>
        <dbReference type="ARBA" id="ARBA00023242"/>
    </source>
</evidence>
<dbReference type="OrthoDB" id="1927209at2759"/>
<comment type="subcellular location">
    <subcellularLocation>
        <location evidence="3">Nucleus</location>
    </subcellularLocation>
</comment>
<feature type="compositionally biased region" description="Polar residues" evidence="4">
    <location>
        <begin position="69"/>
        <end position="85"/>
    </location>
</feature>
<feature type="region of interest" description="Disordered" evidence="4">
    <location>
        <begin position="67"/>
        <end position="134"/>
    </location>
</feature>